<dbReference type="SMART" id="SM00387">
    <property type="entry name" value="HATPase_c"/>
    <property type="match status" value="1"/>
</dbReference>
<dbReference type="EMBL" id="JBHMCR010000009">
    <property type="protein sequence ID" value="MFB9521660.1"/>
    <property type="molecule type" value="Genomic_DNA"/>
</dbReference>
<evidence type="ECO:0000256" key="2">
    <source>
        <dbReference type="ARBA" id="ARBA00004370"/>
    </source>
</evidence>
<reference evidence="16 17" key="1">
    <citation type="submission" date="2024-09" db="EMBL/GenBank/DDBJ databases">
        <authorList>
            <person name="Sun Q."/>
            <person name="Mori K."/>
        </authorList>
    </citation>
    <scope>NUCLEOTIDE SEQUENCE [LARGE SCALE GENOMIC DNA]</scope>
    <source>
        <strain evidence="16 17">JCM 4362</strain>
    </source>
</reference>
<keyword evidence="5" id="KW-0808">Transferase</keyword>
<evidence type="ECO:0000256" key="5">
    <source>
        <dbReference type="ARBA" id="ARBA00022679"/>
    </source>
</evidence>
<dbReference type="Proteomes" id="UP001589718">
    <property type="component" value="Unassembled WGS sequence"/>
</dbReference>
<feature type="domain" description="HAMP" evidence="15">
    <location>
        <begin position="423"/>
        <end position="477"/>
    </location>
</feature>
<feature type="region of interest" description="Disordered" evidence="12">
    <location>
        <begin position="131"/>
        <end position="159"/>
    </location>
</feature>
<dbReference type="InterPro" id="IPR013587">
    <property type="entry name" value="Nitrate/nitrite_sensing"/>
</dbReference>
<comment type="caution">
    <text evidence="16">The sequence shown here is derived from an EMBL/GenBank/DDBJ whole genome shotgun (WGS) entry which is preliminary data.</text>
</comment>
<keyword evidence="13" id="KW-0472">Membrane</keyword>
<feature type="compositionally biased region" description="Basic and acidic residues" evidence="12">
    <location>
        <begin position="953"/>
        <end position="969"/>
    </location>
</feature>
<dbReference type="InterPro" id="IPR003594">
    <property type="entry name" value="HATPase_dom"/>
</dbReference>
<keyword evidence="11" id="KW-0902">Two-component regulatory system</keyword>
<gene>
    <name evidence="16" type="ORF">ACFFTU_17085</name>
</gene>
<evidence type="ECO:0000256" key="13">
    <source>
        <dbReference type="SAM" id="Phobius"/>
    </source>
</evidence>
<organism evidence="16 17">
    <name type="scientific">Streptomyces cremeus</name>
    <dbReference type="NCBI Taxonomy" id="66881"/>
    <lineage>
        <taxon>Bacteria</taxon>
        <taxon>Bacillati</taxon>
        <taxon>Actinomycetota</taxon>
        <taxon>Actinomycetes</taxon>
        <taxon>Kitasatosporales</taxon>
        <taxon>Streptomycetaceae</taxon>
        <taxon>Streptomyces</taxon>
    </lineage>
</organism>
<evidence type="ECO:0000256" key="6">
    <source>
        <dbReference type="ARBA" id="ARBA00022692"/>
    </source>
</evidence>
<evidence type="ECO:0000256" key="11">
    <source>
        <dbReference type="ARBA" id="ARBA00023012"/>
    </source>
</evidence>
<keyword evidence="4" id="KW-0597">Phosphoprotein</keyword>
<dbReference type="InterPro" id="IPR003660">
    <property type="entry name" value="HAMP_dom"/>
</dbReference>
<dbReference type="PANTHER" id="PTHR44936">
    <property type="entry name" value="SENSOR PROTEIN CREC"/>
    <property type="match status" value="1"/>
</dbReference>
<dbReference type="PROSITE" id="PS50109">
    <property type="entry name" value="HIS_KIN"/>
    <property type="match status" value="1"/>
</dbReference>
<evidence type="ECO:0000256" key="10">
    <source>
        <dbReference type="ARBA" id="ARBA00022989"/>
    </source>
</evidence>
<dbReference type="PROSITE" id="PS50885">
    <property type="entry name" value="HAMP"/>
    <property type="match status" value="1"/>
</dbReference>
<proteinExistence type="predicted"/>
<evidence type="ECO:0000256" key="3">
    <source>
        <dbReference type="ARBA" id="ARBA00012438"/>
    </source>
</evidence>
<comment type="catalytic activity">
    <reaction evidence="1">
        <text>ATP + protein L-histidine = ADP + protein N-phospho-L-histidine.</text>
        <dbReference type="EC" id="2.7.13.3"/>
    </reaction>
</comment>
<comment type="subcellular location">
    <subcellularLocation>
        <location evidence="2">Membrane</location>
    </subcellularLocation>
</comment>
<evidence type="ECO:0000256" key="12">
    <source>
        <dbReference type="SAM" id="MobiDB-lite"/>
    </source>
</evidence>
<accession>A0ABV5PEN3</accession>
<feature type="region of interest" description="Disordered" evidence="12">
    <location>
        <begin position="1"/>
        <end position="71"/>
    </location>
</feature>
<dbReference type="Pfam" id="PF02518">
    <property type="entry name" value="HATPase_c"/>
    <property type="match status" value="1"/>
</dbReference>
<feature type="compositionally biased region" description="Pro residues" evidence="12">
    <location>
        <begin position="859"/>
        <end position="869"/>
    </location>
</feature>
<evidence type="ECO:0000313" key="16">
    <source>
        <dbReference type="EMBL" id="MFB9521660.1"/>
    </source>
</evidence>
<dbReference type="EC" id="2.7.13.3" evidence="3"/>
<feature type="region of interest" description="Disordered" evidence="12">
    <location>
        <begin position="274"/>
        <end position="293"/>
    </location>
</feature>
<dbReference type="Pfam" id="PF08376">
    <property type="entry name" value="NIT"/>
    <property type="match status" value="1"/>
</dbReference>
<dbReference type="InterPro" id="IPR050980">
    <property type="entry name" value="2C_sensor_his_kinase"/>
</dbReference>
<dbReference type="InterPro" id="IPR005467">
    <property type="entry name" value="His_kinase_dom"/>
</dbReference>
<evidence type="ECO:0000259" key="15">
    <source>
        <dbReference type="PROSITE" id="PS50885"/>
    </source>
</evidence>
<dbReference type="PANTHER" id="PTHR44936:SF9">
    <property type="entry name" value="SENSOR PROTEIN CREC"/>
    <property type="match status" value="1"/>
</dbReference>
<feature type="transmembrane region" description="Helical" evidence="13">
    <location>
        <begin position="77"/>
        <end position="97"/>
    </location>
</feature>
<keyword evidence="6 13" id="KW-0812">Transmembrane</keyword>
<dbReference type="RefSeq" id="WP_380837180.1">
    <property type="nucleotide sequence ID" value="NZ_BAAAXE010000015.1"/>
</dbReference>
<keyword evidence="8" id="KW-0418">Kinase</keyword>
<evidence type="ECO:0000313" key="17">
    <source>
        <dbReference type="Proteomes" id="UP001589718"/>
    </source>
</evidence>
<feature type="compositionally biased region" description="Acidic residues" evidence="12">
    <location>
        <begin position="808"/>
        <end position="836"/>
    </location>
</feature>
<keyword evidence="9" id="KW-0067">ATP-binding</keyword>
<evidence type="ECO:0000256" key="4">
    <source>
        <dbReference type="ARBA" id="ARBA00022553"/>
    </source>
</evidence>
<keyword evidence="7" id="KW-0547">Nucleotide-binding</keyword>
<feature type="compositionally biased region" description="Acidic residues" evidence="12">
    <location>
        <begin position="970"/>
        <end position="981"/>
    </location>
</feature>
<feature type="domain" description="Histidine kinase" evidence="14">
    <location>
        <begin position="644"/>
        <end position="751"/>
    </location>
</feature>
<protein>
    <recommendedName>
        <fullName evidence="3">histidine kinase</fullName>
        <ecNumber evidence="3">2.7.13.3</ecNumber>
    </recommendedName>
</protein>
<evidence type="ECO:0000256" key="7">
    <source>
        <dbReference type="ARBA" id="ARBA00022741"/>
    </source>
</evidence>
<keyword evidence="10 13" id="KW-1133">Transmembrane helix</keyword>
<dbReference type="SUPFAM" id="SSF55874">
    <property type="entry name" value="ATPase domain of HSP90 chaperone/DNA topoisomerase II/histidine kinase"/>
    <property type="match status" value="1"/>
</dbReference>
<evidence type="ECO:0000259" key="14">
    <source>
        <dbReference type="PROSITE" id="PS50109"/>
    </source>
</evidence>
<name>A0ABV5PEN3_STRCM</name>
<evidence type="ECO:0000256" key="9">
    <source>
        <dbReference type="ARBA" id="ARBA00022840"/>
    </source>
</evidence>
<dbReference type="Gene3D" id="3.30.565.10">
    <property type="entry name" value="Histidine kinase-like ATPase, C-terminal domain"/>
    <property type="match status" value="1"/>
</dbReference>
<evidence type="ECO:0000256" key="8">
    <source>
        <dbReference type="ARBA" id="ARBA00022777"/>
    </source>
</evidence>
<evidence type="ECO:0000256" key="1">
    <source>
        <dbReference type="ARBA" id="ARBA00000085"/>
    </source>
</evidence>
<feature type="region of interest" description="Disordered" evidence="12">
    <location>
        <begin position="757"/>
        <end position="981"/>
    </location>
</feature>
<keyword evidence="17" id="KW-1185">Reference proteome</keyword>
<dbReference type="Gene3D" id="6.10.340.10">
    <property type="match status" value="1"/>
</dbReference>
<dbReference type="InterPro" id="IPR036890">
    <property type="entry name" value="HATPase_C_sf"/>
</dbReference>
<sequence>MRAPVQNRRPRGGSRSGTGKSRTNPAGDTGAPGSPESGPLPASGPPQSGPVGPGSGADAGPAPVGKKGRAKRVRNRLVASVAAVGVLVLAAGAPSLLTASDELTSTQRLLDLAELNKQTVALAHSLADERDDVTARKAARGAKSRDKGGAAGAAGAAGANTSRVDRQVAEITALGAAGTELPASLRAALGKVSGLRADAADPAVAPLALHRSYTAALDELRSLARDLARRTPPRAGGSGTAPAALGNAVEQAAATRGLLLAALSVPRGEGAGTVDPVTGLPVRAESSDAKRTRDGLSAAAQQARHREQAALADFALAAPAEDRDSVSATVTGPEVTAAERYLKALTDEPTFSAADRRLGAEQVGAALTARVDRMRGAEAALASAQAGNLAALRDDDVSAMEWRVGLLAALFLLAVGVSTAVARTLTQPLAVLRLGAARLAGDPRSEEPVRYTGRNDEFAQAVRSLNTLHGKYVELAARTEELAGDRGHLIGQRESLDAQRRTLAVENSRLAAEQAELLARAQDTTARLEELRSTVHSSFVKLSLRTLGIVERQLAVIETLEEREQDPDRLATLFKLDHMATVIRRHGENLLVLAGTDHGVAHTGPVPLVDVLRAAISEIERYERVTLQALPPHAQVAGYVADDLSHLLAELLENGTSFSPPDAHVKLSGWLLESGEVVLSVQDEGIGMTPERLADLNDRLADPATYTPHDDSDGLGLQVAALLAARHGVRIEVRAQDRGGVTAVVVLPRALLPAGPPAVPAGTETPHALPGSVAEANSNVLPGRGAGRAPDQDPLIAVAEKAVQDAQAEPEEREPEEAEAAEPEAAEPEPESEPAEPEPQAVGETPEQDQPTREFRLPGPAPEPGPQPQPRSEAEPAPSPLTAKGLPKRTPKFVKPTTPAAPPRAGGVDAEALRRRLGGFQRGALSGRRDVEAEIANSDNNGTQGVGGAPGEPHARSATDHRTTGHDQTDTEGDTVEEARS</sequence>